<reference evidence="4" key="1">
    <citation type="journal article" date="2019" name="Int. J. Syst. Evol. Microbiol.">
        <title>The Global Catalogue of Microorganisms (GCM) 10K type strain sequencing project: providing services to taxonomists for standard genome sequencing and annotation.</title>
        <authorList>
            <consortium name="The Broad Institute Genomics Platform"/>
            <consortium name="The Broad Institute Genome Sequencing Center for Infectious Disease"/>
            <person name="Wu L."/>
            <person name="Ma J."/>
        </authorList>
    </citation>
    <scope>NUCLEOTIDE SEQUENCE [LARGE SCALE GENOMIC DNA]</scope>
    <source>
        <strain evidence="4">CECT 8288</strain>
    </source>
</reference>
<feature type="region of interest" description="Disordered" evidence="1">
    <location>
        <begin position="1"/>
        <end position="20"/>
    </location>
</feature>
<feature type="domain" description="Transcriptional regulator SutA RNAP-binding" evidence="2">
    <location>
        <begin position="23"/>
        <end position="54"/>
    </location>
</feature>
<sequence length="67" mass="7343">MTATKPVTPITPEELARTPKCQEDVRSQMANEVEAFLAKGGAVTEVERGFRADPPKKPESKYGSRPI</sequence>
<evidence type="ECO:0000256" key="1">
    <source>
        <dbReference type="SAM" id="MobiDB-lite"/>
    </source>
</evidence>
<comment type="caution">
    <text evidence="3">The sequence shown here is derived from an EMBL/GenBank/DDBJ whole genome shotgun (WGS) entry which is preliminary data.</text>
</comment>
<dbReference type="RefSeq" id="WP_216001374.1">
    <property type="nucleotide sequence ID" value="NZ_JBHRYN010000003.1"/>
</dbReference>
<evidence type="ECO:0000259" key="2">
    <source>
        <dbReference type="Pfam" id="PF20661"/>
    </source>
</evidence>
<feature type="region of interest" description="Disordered" evidence="1">
    <location>
        <begin position="47"/>
        <end position="67"/>
    </location>
</feature>
<dbReference type="Proteomes" id="UP001595710">
    <property type="component" value="Unassembled WGS sequence"/>
</dbReference>
<dbReference type="EMBL" id="JBHRYN010000003">
    <property type="protein sequence ID" value="MFC3700180.1"/>
    <property type="molecule type" value="Genomic_DNA"/>
</dbReference>
<keyword evidence="4" id="KW-1185">Reference proteome</keyword>
<dbReference type="Pfam" id="PF20661">
    <property type="entry name" value="SutA-RBD"/>
    <property type="match status" value="1"/>
</dbReference>
<protein>
    <recommendedName>
        <fullName evidence="2">Transcriptional regulator SutA RNAP-binding domain-containing protein</fullName>
    </recommendedName>
</protein>
<evidence type="ECO:0000313" key="4">
    <source>
        <dbReference type="Proteomes" id="UP001595710"/>
    </source>
</evidence>
<proteinExistence type="predicted"/>
<evidence type="ECO:0000313" key="3">
    <source>
        <dbReference type="EMBL" id="MFC3700180.1"/>
    </source>
</evidence>
<dbReference type="InterPro" id="IPR049191">
    <property type="entry name" value="SutA_RBD"/>
</dbReference>
<organism evidence="3 4">
    <name type="scientific">Reinekea marina</name>
    <dbReference type="NCBI Taxonomy" id="1310421"/>
    <lineage>
        <taxon>Bacteria</taxon>
        <taxon>Pseudomonadati</taxon>
        <taxon>Pseudomonadota</taxon>
        <taxon>Gammaproteobacteria</taxon>
        <taxon>Oceanospirillales</taxon>
        <taxon>Saccharospirillaceae</taxon>
        <taxon>Reinekea</taxon>
    </lineage>
</organism>
<accession>A0ABV7WQG9</accession>
<name>A0ABV7WQG9_9GAMM</name>
<gene>
    <name evidence="3" type="ORF">ACFOND_00900</name>
</gene>